<dbReference type="InterPro" id="IPR017861">
    <property type="entry name" value="KAE1/TsaD"/>
</dbReference>
<comment type="cofactor">
    <cofactor evidence="6">
        <name>Fe(2+)</name>
        <dbReference type="ChEBI" id="CHEBI:29033"/>
    </cofactor>
    <text evidence="6">Binds 1 Fe(2+) ion per subunit.</text>
</comment>
<feature type="binding site" evidence="6">
    <location>
        <position position="114"/>
    </location>
    <ligand>
        <name>Fe cation</name>
        <dbReference type="ChEBI" id="CHEBI:24875"/>
    </ligand>
</feature>
<organism evidence="8 9">
    <name type="scientific">Candidatus Portnoybacteria bacterium CG06_land_8_20_14_3_00_39_12</name>
    <dbReference type="NCBI Taxonomy" id="1974809"/>
    <lineage>
        <taxon>Bacteria</taxon>
        <taxon>Candidatus Portnoyibacteriota</taxon>
    </lineage>
</organism>
<dbReference type="PANTHER" id="PTHR11735:SF6">
    <property type="entry name" value="TRNA N6-ADENOSINE THREONYLCARBAMOYLTRANSFERASE, MITOCHONDRIAL"/>
    <property type="match status" value="1"/>
</dbReference>
<dbReference type="AlphaFoldDB" id="A0A2M7AX97"/>
<evidence type="ECO:0000313" key="9">
    <source>
        <dbReference type="Proteomes" id="UP000228775"/>
    </source>
</evidence>
<comment type="function">
    <text evidence="6">Required for the formation of a threonylcarbamoyl group on adenosine at position 37 (t(6)A37) in tRNAs that read codons beginning with adenine. Is involved in the transfer of the threonylcarbamoyl moiety of threonylcarbamoyl-AMP (TC-AMP) to the N6 group of A37, together with TsaE and TsaB. TsaD likely plays a direct catalytic role in this reaction.</text>
</comment>
<dbReference type="InterPro" id="IPR043129">
    <property type="entry name" value="ATPase_NBD"/>
</dbReference>
<keyword evidence="2 6" id="KW-0819">tRNA processing</keyword>
<evidence type="ECO:0000256" key="1">
    <source>
        <dbReference type="ARBA" id="ARBA00022679"/>
    </source>
</evidence>
<dbReference type="Pfam" id="PF00814">
    <property type="entry name" value="TsaD"/>
    <property type="match status" value="1"/>
</dbReference>
<dbReference type="PRINTS" id="PR00789">
    <property type="entry name" value="OSIALOPTASE"/>
</dbReference>
<keyword evidence="6" id="KW-0963">Cytoplasm</keyword>
<feature type="binding site" evidence="6">
    <location>
        <position position="118"/>
    </location>
    <ligand>
        <name>Fe cation</name>
        <dbReference type="ChEBI" id="CHEBI:24875"/>
    </ligand>
</feature>
<dbReference type="Gene3D" id="3.30.420.40">
    <property type="match status" value="2"/>
</dbReference>
<dbReference type="GO" id="GO:0002949">
    <property type="term" value="P:tRNA threonylcarbamoyladenosine modification"/>
    <property type="evidence" value="ECO:0007669"/>
    <property type="project" value="UniProtKB-UniRule"/>
</dbReference>
<evidence type="ECO:0000256" key="6">
    <source>
        <dbReference type="HAMAP-Rule" id="MF_01445"/>
    </source>
</evidence>
<comment type="caution">
    <text evidence="6">Lacks conserved residue(s) required for the propagation of feature annotation.</text>
</comment>
<feature type="binding site" evidence="6">
    <location>
        <position position="190"/>
    </location>
    <ligand>
        <name>substrate</name>
    </ligand>
</feature>
<dbReference type="NCBIfam" id="TIGR00329">
    <property type="entry name" value="gcp_kae1"/>
    <property type="match status" value="1"/>
</dbReference>
<dbReference type="InterPro" id="IPR017860">
    <property type="entry name" value="Peptidase_M22_CS"/>
</dbReference>
<dbReference type="CDD" id="cd24133">
    <property type="entry name" value="ASKHA_NBD_TsaD_bac"/>
    <property type="match status" value="1"/>
</dbReference>
<reference evidence="9" key="1">
    <citation type="submission" date="2017-09" db="EMBL/GenBank/DDBJ databases">
        <title>Depth-based differentiation of microbial function through sediment-hosted aquifers and enrichment of novel symbionts in the deep terrestrial subsurface.</title>
        <authorList>
            <person name="Probst A.J."/>
            <person name="Ladd B."/>
            <person name="Jarett J.K."/>
            <person name="Geller-Mcgrath D.E."/>
            <person name="Sieber C.M.K."/>
            <person name="Emerson J.B."/>
            <person name="Anantharaman K."/>
            <person name="Thomas B.C."/>
            <person name="Malmstrom R."/>
            <person name="Stieglmeier M."/>
            <person name="Klingl A."/>
            <person name="Woyke T."/>
            <person name="Ryan C.M."/>
            <person name="Banfield J.F."/>
        </authorList>
    </citation>
    <scope>NUCLEOTIDE SEQUENCE [LARGE SCALE GENOMIC DNA]</scope>
</reference>
<feature type="binding site" evidence="6">
    <location>
        <begin position="144"/>
        <end position="148"/>
    </location>
    <ligand>
        <name>substrate</name>
    </ligand>
</feature>
<dbReference type="InterPro" id="IPR000905">
    <property type="entry name" value="Gcp-like_dom"/>
</dbReference>
<dbReference type="PANTHER" id="PTHR11735">
    <property type="entry name" value="TRNA N6-ADENOSINE THREONYLCARBAMOYLTRANSFERASE"/>
    <property type="match status" value="1"/>
</dbReference>
<dbReference type="FunFam" id="3.30.420.40:FF:000012">
    <property type="entry name" value="tRNA N6-adenosine threonylcarbamoyltransferase"/>
    <property type="match status" value="1"/>
</dbReference>
<dbReference type="Proteomes" id="UP000228775">
    <property type="component" value="Unassembled WGS sequence"/>
</dbReference>
<evidence type="ECO:0000256" key="2">
    <source>
        <dbReference type="ARBA" id="ARBA00022694"/>
    </source>
</evidence>
<dbReference type="HAMAP" id="MF_01445">
    <property type="entry name" value="TsaD"/>
    <property type="match status" value="1"/>
</dbReference>
<evidence type="ECO:0000256" key="5">
    <source>
        <dbReference type="ARBA" id="ARBA00048117"/>
    </source>
</evidence>
<feature type="domain" description="Gcp-like" evidence="7">
    <location>
        <begin position="27"/>
        <end position="346"/>
    </location>
</feature>
<keyword evidence="6" id="KW-0408">Iron</keyword>
<evidence type="ECO:0000256" key="3">
    <source>
        <dbReference type="ARBA" id="ARBA00022723"/>
    </source>
</evidence>
<dbReference type="EC" id="2.3.1.234" evidence="6"/>
<comment type="catalytic activity">
    <reaction evidence="5 6">
        <text>L-threonylcarbamoyladenylate + adenosine(37) in tRNA = N(6)-L-threonylcarbamoyladenosine(37) in tRNA + AMP + H(+)</text>
        <dbReference type="Rhea" id="RHEA:37059"/>
        <dbReference type="Rhea" id="RHEA-COMP:10162"/>
        <dbReference type="Rhea" id="RHEA-COMP:10163"/>
        <dbReference type="ChEBI" id="CHEBI:15378"/>
        <dbReference type="ChEBI" id="CHEBI:73682"/>
        <dbReference type="ChEBI" id="CHEBI:74411"/>
        <dbReference type="ChEBI" id="CHEBI:74418"/>
        <dbReference type="ChEBI" id="CHEBI:456215"/>
        <dbReference type="EC" id="2.3.1.234"/>
    </reaction>
</comment>
<feature type="binding site" evidence="6">
    <location>
        <position position="340"/>
    </location>
    <ligand>
        <name>Fe cation</name>
        <dbReference type="ChEBI" id="CHEBI:24875"/>
    </ligand>
</feature>
<keyword evidence="3 6" id="KW-0479">Metal-binding</keyword>
<dbReference type="GO" id="GO:0005737">
    <property type="term" value="C:cytoplasm"/>
    <property type="evidence" value="ECO:0007669"/>
    <property type="project" value="UniProtKB-SubCell"/>
</dbReference>
<accession>A0A2M7AX97</accession>
<feature type="binding site" evidence="6">
    <location>
        <position position="177"/>
    </location>
    <ligand>
        <name>substrate</name>
    </ligand>
</feature>
<dbReference type="GO" id="GO:0061711">
    <property type="term" value="F:tRNA N(6)-L-threonylcarbamoyladenine synthase activity"/>
    <property type="evidence" value="ECO:0007669"/>
    <property type="project" value="UniProtKB-EC"/>
</dbReference>
<dbReference type="GO" id="GO:0005506">
    <property type="term" value="F:iron ion binding"/>
    <property type="evidence" value="ECO:0007669"/>
    <property type="project" value="UniProtKB-UniRule"/>
</dbReference>
<evidence type="ECO:0000259" key="7">
    <source>
        <dbReference type="Pfam" id="PF00814"/>
    </source>
</evidence>
<comment type="similarity">
    <text evidence="6">Belongs to the KAE1 / TsaD family.</text>
</comment>
<protein>
    <recommendedName>
        <fullName evidence="6">tRNA N6-adenosine threonylcarbamoyltransferase</fullName>
        <ecNumber evidence="6">2.3.1.234</ecNumber>
    </recommendedName>
    <alternativeName>
        <fullName evidence="6">N6-L-threonylcarbamoyladenine synthase</fullName>
        <shortName evidence="6">t(6)A synthase</shortName>
    </alternativeName>
    <alternativeName>
        <fullName evidence="6">t(6)A37 threonylcarbamoyladenosine biosynthesis protein TsaD</fullName>
    </alternativeName>
    <alternativeName>
        <fullName evidence="6">tRNA threonylcarbamoyladenosine biosynthesis protein TsaD</fullName>
    </alternativeName>
</protein>
<keyword evidence="4 6" id="KW-0012">Acyltransferase</keyword>
<evidence type="ECO:0000256" key="4">
    <source>
        <dbReference type="ARBA" id="ARBA00023315"/>
    </source>
</evidence>
<feature type="binding site" evidence="6">
    <location>
        <position position="310"/>
    </location>
    <ligand>
        <name>substrate</name>
    </ligand>
</feature>
<dbReference type="PROSITE" id="PS01016">
    <property type="entry name" value="GLYCOPROTEASE"/>
    <property type="match status" value="1"/>
</dbReference>
<proteinExistence type="inferred from homology"/>
<comment type="caution">
    <text evidence="8">The sequence shown here is derived from an EMBL/GenBank/DDBJ whole genome shotgun (WGS) entry which is preliminary data.</text>
</comment>
<keyword evidence="1 6" id="KW-0808">Transferase</keyword>
<gene>
    <name evidence="6" type="primary">tsaD</name>
    <name evidence="8" type="ORF">COS76_02105</name>
</gene>
<name>A0A2M7AX97_9BACT</name>
<dbReference type="InterPro" id="IPR022450">
    <property type="entry name" value="TsaD"/>
</dbReference>
<evidence type="ECO:0000313" key="8">
    <source>
        <dbReference type="EMBL" id="PIU75189.1"/>
    </source>
</evidence>
<dbReference type="EMBL" id="PEVY01000045">
    <property type="protein sequence ID" value="PIU75189.1"/>
    <property type="molecule type" value="Genomic_DNA"/>
</dbReference>
<sequence length="377" mass="41021">MKILAIETSCDDTCCALLDVNQQSDFKILSNIMSSQIKVHAKFGGVVPSLAAREHVKNILPCLEECCGFASMGKDVDLIAVTMGPGLAPALLVGLTAAKTLSYIWQKPLIGVNHLEGHIAANFINNSQLTINNSQKLLPVMCLIVSGGHTLLVLIKKFGDYQILGETRDDAAGEAFDKIARILGLGYPGGPAVAAGAAQITNYKFQISNKLQKSNNKPKTTSMGEPFKIKLPRPMLGSGDYDFSFSGLKTAVLYNFKIQPEKVKKSKNYIQTMCGKAQQAIVDVLVAKTVKAAQEFKVKSVMMAGGVAANQSLRQSMATALHEKYPQARLILPELRFCTDNALMIALAAFFKTRQHDLAMFKNSWRDLKIAPNARLD</sequence>
<dbReference type="SUPFAM" id="SSF53067">
    <property type="entry name" value="Actin-like ATPase domain"/>
    <property type="match status" value="2"/>
</dbReference>
<comment type="subcellular location">
    <subcellularLocation>
        <location evidence="6">Cytoplasm</location>
    </subcellularLocation>
</comment>